<dbReference type="Pfam" id="PF21597">
    <property type="entry name" value="TetR_C_43"/>
    <property type="match status" value="1"/>
</dbReference>
<evidence type="ECO:0000259" key="6">
    <source>
        <dbReference type="PROSITE" id="PS50977"/>
    </source>
</evidence>
<dbReference type="RefSeq" id="WP_091028077.1">
    <property type="nucleotide sequence ID" value="NZ_FNAD01000001.1"/>
</dbReference>
<evidence type="ECO:0000256" key="4">
    <source>
        <dbReference type="PROSITE-ProRule" id="PRU00335"/>
    </source>
</evidence>
<proteinExistence type="predicted"/>
<name>A0A1G6RRC6_9ACTN</name>
<dbReference type="EMBL" id="FNAD01000001">
    <property type="protein sequence ID" value="SDD06914.1"/>
    <property type="molecule type" value="Genomic_DNA"/>
</dbReference>
<reference evidence="8" key="1">
    <citation type="submission" date="2016-10" db="EMBL/GenBank/DDBJ databases">
        <authorList>
            <person name="Varghese N."/>
            <person name="Submissions S."/>
        </authorList>
    </citation>
    <scope>NUCLEOTIDE SEQUENCE [LARGE SCALE GENOMIC DNA]</scope>
    <source>
        <strain evidence="8">CGMCC 4.3516</strain>
    </source>
</reference>
<dbReference type="PRINTS" id="PR00455">
    <property type="entry name" value="HTHTETR"/>
</dbReference>
<keyword evidence="8" id="KW-1185">Reference proteome</keyword>
<keyword evidence="3" id="KW-0804">Transcription</keyword>
<dbReference type="AlphaFoldDB" id="A0A1G6RRC6"/>
<evidence type="ECO:0000256" key="1">
    <source>
        <dbReference type="ARBA" id="ARBA00023015"/>
    </source>
</evidence>
<dbReference type="STRING" id="58114.SAMN05216270_101610"/>
<dbReference type="SUPFAM" id="SSF48498">
    <property type="entry name" value="Tetracyclin repressor-like, C-terminal domain"/>
    <property type="match status" value="1"/>
</dbReference>
<evidence type="ECO:0000256" key="3">
    <source>
        <dbReference type="ARBA" id="ARBA00023163"/>
    </source>
</evidence>
<gene>
    <name evidence="7" type="ORF">SAMN05216270_101610</name>
</gene>
<keyword evidence="2 4" id="KW-0238">DNA-binding</keyword>
<accession>A0A1G6RRC6</accession>
<dbReference type="InterPro" id="IPR009057">
    <property type="entry name" value="Homeodomain-like_sf"/>
</dbReference>
<dbReference type="PROSITE" id="PS50977">
    <property type="entry name" value="HTH_TETR_2"/>
    <property type="match status" value="1"/>
</dbReference>
<feature type="region of interest" description="Disordered" evidence="5">
    <location>
        <begin position="197"/>
        <end position="227"/>
    </location>
</feature>
<dbReference type="InterPro" id="IPR049445">
    <property type="entry name" value="TetR_SbtR-like_C"/>
</dbReference>
<evidence type="ECO:0000256" key="5">
    <source>
        <dbReference type="SAM" id="MobiDB-lite"/>
    </source>
</evidence>
<dbReference type="Proteomes" id="UP000198949">
    <property type="component" value="Unassembled WGS sequence"/>
</dbReference>
<dbReference type="GO" id="GO:0003700">
    <property type="term" value="F:DNA-binding transcription factor activity"/>
    <property type="evidence" value="ECO:0007669"/>
    <property type="project" value="TreeGrafter"/>
</dbReference>
<feature type="domain" description="HTH tetR-type" evidence="6">
    <location>
        <begin position="21"/>
        <end position="80"/>
    </location>
</feature>
<organism evidence="7 8">
    <name type="scientific">Glycomyces harbinensis</name>
    <dbReference type="NCBI Taxonomy" id="58114"/>
    <lineage>
        <taxon>Bacteria</taxon>
        <taxon>Bacillati</taxon>
        <taxon>Actinomycetota</taxon>
        <taxon>Actinomycetes</taxon>
        <taxon>Glycomycetales</taxon>
        <taxon>Glycomycetaceae</taxon>
        <taxon>Glycomyces</taxon>
    </lineage>
</organism>
<dbReference type="InterPro" id="IPR050109">
    <property type="entry name" value="HTH-type_TetR-like_transc_reg"/>
</dbReference>
<feature type="DNA-binding region" description="H-T-H motif" evidence="4">
    <location>
        <begin position="43"/>
        <end position="62"/>
    </location>
</feature>
<protein>
    <submittedName>
        <fullName evidence="7">Transcriptional regulator, TetR family</fullName>
    </submittedName>
</protein>
<dbReference type="Gene3D" id="1.10.357.10">
    <property type="entry name" value="Tetracycline Repressor, domain 2"/>
    <property type="match status" value="1"/>
</dbReference>
<dbReference type="OrthoDB" id="9795011at2"/>
<dbReference type="Pfam" id="PF00440">
    <property type="entry name" value="TetR_N"/>
    <property type="match status" value="1"/>
</dbReference>
<dbReference type="GO" id="GO:0000976">
    <property type="term" value="F:transcription cis-regulatory region binding"/>
    <property type="evidence" value="ECO:0007669"/>
    <property type="project" value="TreeGrafter"/>
</dbReference>
<feature type="compositionally biased region" description="Basic residues" evidence="5">
    <location>
        <begin position="210"/>
        <end position="221"/>
    </location>
</feature>
<evidence type="ECO:0000256" key="2">
    <source>
        <dbReference type="ARBA" id="ARBA00023125"/>
    </source>
</evidence>
<evidence type="ECO:0000313" key="8">
    <source>
        <dbReference type="Proteomes" id="UP000198949"/>
    </source>
</evidence>
<dbReference type="SUPFAM" id="SSF46689">
    <property type="entry name" value="Homeodomain-like"/>
    <property type="match status" value="1"/>
</dbReference>
<dbReference type="InterPro" id="IPR036271">
    <property type="entry name" value="Tet_transcr_reg_TetR-rel_C_sf"/>
</dbReference>
<sequence>MEPSPESPSCERARRLRSDAEQNRERIVEAARAVYRREGLGGSMAHIARTAGVGIATLFRRFPDRSELVAAVFEDAMEANLAAAVEARGAADAWEGFSGYIETVCGLQAENRGFAEVLTMNFGSAKGLERRRQEAFDAFLELIDRAKAAGRLRADFTPEDFLILLMANAGVLGAAGDAAPEASRRLVGQMLRAFAAEGSGDLPPSPSPKRLLRGIVRRRRASGAASA</sequence>
<keyword evidence="1" id="KW-0805">Transcription regulation</keyword>
<evidence type="ECO:0000313" key="7">
    <source>
        <dbReference type="EMBL" id="SDD06914.1"/>
    </source>
</evidence>
<dbReference type="InterPro" id="IPR001647">
    <property type="entry name" value="HTH_TetR"/>
</dbReference>
<dbReference type="PANTHER" id="PTHR30055">
    <property type="entry name" value="HTH-TYPE TRANSCRIPTIONAL REGULATOR RUTR"/>
    <property type="match status" value="1"/>
</dbReference>
<dbReference type="PANTHER" id="PTHR30055:SF234">
    <property type="entry name" value="HTH-TYPE TRANSCRIPTIONAL REGULATOR BETI"/>
    <property type="match status" value="1"/>
</dbReference>